<keyword evidence="7" id="KW-0175">Coiled coil</keyword>
<dbReference type="SUPFAM" id="SSF109604">
    <property type="entry name" value="HD-domain/PDEase-like"/>
    <property type="match status" value="1"/>
</dbReference>
<evidence type="ECO:0000256" key="3">
    <source>
        <dbReference type="ARBA" id="ARBA00023015"/>
    </source>
</evidence>
<feature type="domain" description="HD-GYP" evidence="9">
    <location>
        <begin position="149"/>
        <end position="346"/>
    </location>
</feature>
<keyword evidence="1 6" id="KW-0597">Phosphoprotein</keyword>
<gene>
    <name evidence="10" type="ORF">OMM_03612</name>
</gene>
<dbReference type="InterPro" id="IPR001789">
    <property type="entry name" value="Sig_transdc_resp-reg_receiver"/>
</dbReference>
<dbReference type="SUPFAM" id="SSF52172">
    <property type="entry name" value="CheY-like"/>
    <property type="match status" value="1"/>
</dbReference>
<dbReference type="GO" id="GO:0000160">
    <property type="term" value="P:phosphorelay signal transduction system"/>
    <property type="evidence" value="ECO:0007669"/>
    <property type="project" value="UniProtKB-KW"/>
</dbReference>
<dbReference type="AlphaFoldDB" id="A0A1V1P4U7"/>
<keyword evidence="5" id="KW-0804">Transcription</keyword>
<dbReference type="InterPro" id="IPR052020">
    <property type="entry name" value="Cyclic_di-GMP/3'3'-cGAMP_PDE"/>
</dbReference>
<evidence type="ECO:0000256" key="5">
    <source>
        <dbReference type="ARBA" id="ARBA00023163"/>
    </source>
</evidence>
<dbReference type="PANTHER" id="PTHR45228">
    <property type="entry name" value="CYCLIC DI-GMP PHOSPHODIESTERASE TM_0186-RELATED"/>
    <property type="match status" value="1"/>
</dbReference>
<evidence type="ECO:0000313" key="10">
    <source>
        <dbReference type="EMBL" id="ETR69922.1"/>
    </source>
</evidence>
<dbReference type="EMBL" id="ATBP01000529">
    <property type="protein sequence ID" value="ETR69922.1"/>
    <property type="molecule type" value="Genomic_DNA"/>
</dbReference>
<dbReference type="PROSITE" id="PS50110">
    <property type="entry name" value="RESPONSE_REGULATORY"/>
    <property type="match status" value="1"/>
</dbReference>
<protein>
    <submittedName>
        <fullName evidence="10">Two-component system response regulator</fullName>
    </submittedName>
</protein>
<evidence type="ECO:0000256" key="1">
    <source>
        <dbReference type="ARBA" id="ARBA00022553"/>
    </source>
</evidence>
<comment type="caution">
    <text evidence="10">The sequence shown here is derived from an EMBL/GenBank/DDBJ whole genome shotgun (WGS) entry which is preliminary data.</text>
</comment>
<evidence type="ECO:0000256" key="7">
    <source>
        <dbReference type="SAM" id="Coils"/>
    </source>
</evidence>
<keyword evidence="2" id="KW-0902">Two-component regulatory system</keyword>
<dbReference type="GO" id="GO:0003677">
    <property type="term" value="F:DNA binding"/>
    <property type="evidence" value="ECO:0007669"/>
    <property type="project" value="UniProtKB-KW"/>
</dbReference>
<proteinExistence type="predicted"/>
<dbReference type="Gene3D" id="3.40.50.2300">
    <property type="match status" value="1"/>
</dbReference>
<evidence type="ECO:0000256" key="4">
    <source>
        <dbReference type="ARBA" id="ARBA00023125"/>
    </source>
</evidence>
<dbReference type="InterPro" id="IPR003607">
    <property type="entry name" value="HD/PDEase_dom"/>
</dbReference>
<name>A0A1V1P4U7_9BACT</name>
<dbReference type="PANTHER" id="PTHR45228:SF5">
    <property type="entry name" value="CYCLIC DI-GMP PHOSPHODIESTERASE VC_1348-RELATED"/>
    <property type="match status" value="1"/>
</dbReference>
<dbReference type="FunFam" id="3.40.50.2300:FF:000001">
    <property type="entry name" value="DNA-binding response regulator PhoB"/>
    <property type="match status" value="1"/>
</dbReference>
<evidence type="ECO:0000259" key="9">
    <source>
        <dbReference type="PROSITE" id="PS51832"/>
    </source>
</evidence>
<dbReference type="Pfam" id="PF13487">
    <property type="entry name" value="HD_5"/>
    <property type="match status" value="1"/>
</dbReference>
<feature type="coiled-coil region" evidence="7">
    <location>
        <begin position="117"/>
        <end position="155"/>
    </location>
</feature>
<evidence type="ECO:0000313" key="11">
    <source>
        <dbReference type="Proteomes" id="UP000189670"/>
    </source>
</evidence>
<keyword evidence="3" id="KW-0805">Transcription regulation</keyword>
<dbReference type="InterPro" id="IPR037522">
    <property type="entry name" value="HD_GYP_dom"/>
</dbReference>
<dbReference type="CDD" id="cd17538">
    <property type="entry name" value="REC_D1_PleD-like"/>
    <property type="match status" value="1"/>
</dbReference>
<dbReference type="Gene3D" id="1.10.3210.10">
    <property type="entry name" value="Hypothetical protein af1432"/>
    <property type="match status" value="1"/>
</dbReference>
<sequence length="346" mass="38714">MKTNPTILVVDDIPTNIRILEHKLLKENYTIISANSGKAALEMVEKNKPDLILLDVMMPQMNGFEVCKILKSNPKTQTIPIIFLTAKIEADDIVEGLNAGAVDYVAKPFNYAELLSRIKTHTKLKRLQDNLEQAVEDRTKKLNNALNELQIAHNETIQRLARAADYRDNETGMHILRMGHYSRILGKAMGMSDEESVALQNASVVHDIGKIGIPDHILLKPGRLDKEEFDIMKTHSAIGAELLSGIDSDLCRLAEIIALTHHEKWNGKGYPNGLSGTDIPVEGRIAAVADVFDALTSERPYKKAWSVDDAINLLIKEKGQHFDPEIVDLFLENIPEILEIKNRFAE</sequence>
<organism evidence="10 11">
    <name type="scientific">Candidatus Magnetoglobus multicellularis str. Araruama</name>
    <dbReference type="NCBI Taxonomy" id="890399"/>
    <lineage>
        <taxon>Bacteria</taxon>
        <taxon>Pseudomonadati</taxon>
        <taxon>Thermodesulfobacteriota</taxon>
        <taxon>Desulfobacteria</taxon>
        <taxon>Desulfobacterales</taxon>
        <taxon>Desulfobacteraceae</taxon>
        <taxon>Candidatus Magnetoglobus</taxon>
    </lineage>
</organism>
<dbReference type="PROSITE" id="PS51832">
    <property type="entry name" value="HD_GYP"/>
    <property type="match status" value="1"/>
</dbReference>
<dbReference type="SMART" id="SM00448">
    <property type="entry name" value="REC"/>
    <property type="match status" value="1"/>
</dbReference>
<feature type="modified residue" description="4-aspartylphosphate" evidence="6">
    <location>
        <position position="55"/>
    </location>
</feature>
<reference evidence="11" key="1">
    <citation type="submission" date="2012-11" db="EMBL/GenBank/DDBJ databases">
        <authorList>
            <person name="Lucero-Rivera Y.E."/>
            <person name="Tovar-Ramirez D."/>
        </authorList>
    </citation>
    <scope>NUCLEOTIDE SEQUENCE [LARGE SCALE GENOMIC DNA]</scope>
    <source>
        <strain evidence="11">Araruama</strain>
    </source>
</reference>
<dbReference type="CDD" id="cd00077">
    <property type="entry name" value="HDc"/>
    <property type="match status" value="1"/>
</dbReference>
<dbReference type="Proteomes" id="UP000189670">
    <property type="component" value="Unassembled WGS sequence"/>
</dbReference>
<keyword evidence="4" id="KW-0238">DNA-binding</keyword>
<evidence type="ECO:0000256" key="2">
    <source>
        <dbReference type="ARBA" id="ARBA00023012"/>
    </source>
</evidence>
<dbReference type="Pfam" id="PF00072">
    <property type="entry name" value="Response_reg"/>
    <property type="match status" value="1"/>
</dbReference>
<evidence type="ECO:0000256" key="6">
    <source>
        <dbReference type="PROSITE-ProRule" id="PRU00169"/>
    </source>
</evidence>
<accession>A0A1V1P4U7</accession>
<dbReference type="SMART" id="SM00471">
    <property type="entry name" value="HDc"/>
    <property type="match status" value="1"/>
</dbReference>
<dbReference type="InterPro" id="IPR011006">
    <property type="entry name" value="CheY-like_superfamily"/>
</dbReference>
<feature type="domain" description="Response regulatory" evidence="8">
    <location>
        <begin position="6"/>
        <end position="122"/>
    </location>
</feature>
<evidence type="ECO:0000259" key="8">
    <source>
        <dbReference type="PROSITE" id="PS50110"/>
    </source>
</evidence>